<dbReference type="PROSITE" id="PS00676">
    <property type="entry name" value="SIGMA54_INTERACT_2"/>
    <property type="match status" value="1"/>
</dbReference>
<dbReference type="SMART" id="SM00382">
    <property type="entry name" value="AAA"/>
    <property type="match status" value="1"/>
</dbReference>
<dbReference type="FunFam" id="3.40.50.300:FF:000006">
    <property type="entry name" value="DNA-binding transcriptional regulator NtrC"/>
    <property type="match status" value="1"/>
</dbReference>
<dbReference type="NCBIfam" id="TIGR00229">
    <property type="entry name" value="sensory_box"/>
    <property type="match status" value="1"/>
</dbReference>
<reference evidence="9" key="1">
    <citation type="submission" date="2019-01" db="EMBL/GenBank/DDBJ databases">
        <title>Draft genomes of a novel of Sporanaerobacter strains.</title>
        <authorList>
            <person name="Ma S."/>
        </authorList>
    </citation>
    <scope>NUCLEOTIDE SEQUENCE [LARGE SCALE GENOMIC DNA]</scope>
    <source>
        <strain evidence="9">NJN-17</strain>
    </source>
</reference>
<proteinExistence type="predicted"/>
<dbReference type="CDD" id="cd00009">
    <property type="entry name" value="AAA"/>
    <property type="match status" value="1"/>
</dbReference>
<evidence type="ECO:0000256" key="4">
    <source>
        <dbReference type="ARBA" id="ARBA00023125"/>
    </source>
</evidence>
<feature type="coiled-coil region" evidence="6">
    <location>
        <begin position="195"/>
        <end position="222"/>
    </location>
</feature>
<evidence type="ECO:0000259" key="7">
    <source>
        <dbReference type="PROSITE" id="PS50045"/>
    </source>
</evidence>
<keyword evidence="1" id="KW-0547">Nucleotide-binding</keyword>
<dbReference type="Gene3D" id="1.10.8.60">
    <property type="match status" value="1"/>
</dbReference>
<dbReference type="Pfam" id="PF00989">
    <property type="entry name" value="PAS"/>
    <property type="match status" value="1"/>
</dbReference>
<keyword evidence="5" id="KW-0804">Transcription</keyword>
<gene>
    <name evidence="8" type="ORF">EQM13_03235</name>
</gene>
<dbReference type="InterPro" id="IPR025944">
    <property type="entry name" value="Sigma_54_int_dom_CS"/>
</dbReference>
<dbReference type="InterPro" id="IPR013767">
    <property type="entry name" value="PAS_fold"/>
</dbReference>
<dbReference type="Gene3D" id="3.30.450.20">
    <property type="entry name" value="PAS domain"/>
    <property type="match status" value="1"/>
</dbReference>
<dbReference type="Proteomes" id="UP000287969">
    <property type="component" value="Chromosome"/>
</dbReference>
<dbReference type="Pfam" id="PF02954">
    <property type="entry name" value="HTH_8"/>
    <property type="match status" value="1"/>
</dbReference>
<organism evidence="8 9">
    <name type="scientific">Acidilutibacter cellobiosedens</name>
    <dbReference type="NCBI Taxonomy" id="2507161"/>
    <lineage>
        <taxon>Bacteria</taxon>
        <taxon>Bacillati</taxon>
        <taxon>Bacillota</taxon>
        <taxon>Tissierellia</taxon>
        <taxon>Tissierellales</taxon>
        <taxon>Acidilutibacteraceae</taxon>
        <taxon>Acidilutibacter</taxon>
    </lineage>
</organism>
<dbReference type="InterPro" id="IPR025662">
    <property type="entry name" value="Sigma_54_int_dom_ATP-bd_1"/>
</dbReference>
<dbReference type="KEGG" id="spoa:EQM13_03235"/>
<dbReference type="EMBL" id="CP035282">
    <property type="protein sequence ID" value="QAT63369.1"/>
    <property type="molecule type" value="Genomic_DNA"/>
</dbReference>
<dbReference type="InterPro" id="IPR035965">
    <property type="entry name" value="PAS-like_dom_sf"/>
</dbReference>
<dbReference type="InterPro" id="IPR027417">
    <property type="entry name" value="P-loop_NTPase"/>
</dbReference>
<dbReference type="InterPro" id="IPR003593">
    <property type="entry name" value="AAA+_ATPase"/>
</dbReference>
<keyword evidence="3" id="KW-0805">Transcription regulation</keyword>
<dbReference type="PROSITE" id="PS00688">
    <property type="entry name" value="SIGMA54_INTERACT_3"/>
    <property type="match status" value="1"/>
</dbReference>
<evidence type="ECO:0000256" key="5">
    <source>
        <dbReference type="ARBA" id="ARBA00023163"/>
    </source>
</evidence>
<dbReference type="Pfam" id="PF00158">
    <property type="entry name" value="Sigma54_activat"/>
    <property type="match status" value="1"/>
</dbReference>
<keyword evidence="4" id="KW-0238">DNA-binding</keyword>
<evidence type="ECO:0000313" key="9">
    <source>
        <dbReference type="Proteomes" id="UP000287969"/>
    </source>
</evidence>
<dbReference type="SUPFAM" id="SSF52540">
    <property type="entry name" value="P-loop containing nucleoside triphosphate hydrolases"/>
    <property type="match status" value="1"/>
</dbReference>
<dbReference type="SUPFAM" id="SSF46689">
    <property type="entry name" value="Homeodomain-like"/>
    <property type="match status" value="1"/>
</dbReference>
<dbReference type="GO" id="GO:0005524">
    <property type="term" value="F:ATP binding"/>
    <property type="evidence" value="ECO:0007669"/>
    <property type="project" value="UniProtKB-KW"/>
</dbReference>
<dbReference type="AlphaFoldDB" id="A0A410QHE5"/>
<dbReference type="OrthoDB" id="5411866at2"/>
<dbReference type="PANTHER" id="PTHR32071">
    <property type="entry name" value="TRANSCRIPTIONAL REGULATORY PROTEIN"/>
    <property type="match status" value="1"/>
</dbReference>
<dbReference type="InterPro" id="IPR009057">
    <property type="entry name" value="Homeodomain-like_sf"/>
</dbReference>
<dbReference type="InterPro" id="IPR002078">
    <property type="entry name" value="Sigma_54_int"/>
</dbReference>
<dbReference type="SUPFAM" id="SSF55785">
    <property type="entry name" value="PYP-like sensor domain (PAS domain)"/>
    <property type="match status" value="1"/>
</dbReference>
<dbReference type="GO" id="GO:0043565">
    <property type="term" value="F:sequence-specific DNA binding"/>
    <property type="evidence" value="ECO:0007669"/>
    <property type="project" value="InterPro"/>
</dbReference>
<keyword evidence="6" id="KW-0175">Coiled coil</keyword>
<evidence type="ECO:0000256" key="2">
    <source>
        <dbReference type="ARBA" id="ARBA00022840"/>
    </source>
</evidence>
<dbReference type="PROSITE" id="PS50045">
    <property type="entry name" value="SIGMA54_INTERACT_4"/>
    <property type="match status" value="1"/>
</dbReference>
<dbReference type="Gene3D" id="1.10.10.60">
    <property type="entry name" value="Homeodomain-like"/>
    <property type="match status" value="1"/>
</dbReference>
<dbReference type="InterPro" id="IPR058031">
    <property type="entry name" value="AAA_lid_NorR"/>
</dbReference>
<dbReference type="InterPro" id="IPR002197">
    <property type="entry name" value="HTH_Fis"/>
</dbReference>
<keyword evidence="2" id="KW-0067">ATP-binding</keyword>
<protein>
    <submittedName>
        <fullName evidence="8">PAS domain S-box protein</fullName>
    </submittedName>
</protein>
<dbReference type="PROSITE" id="PS00675">
    <property type="entry name" value="SIGMA54_INTERACT_1"/>
    <property type="match status" value="1"/>
</dbReference>
<dbReference type="InterPro" id="IPR000014">
    <property type="entry name" value="PAS"/>
</dbReference>
<feature type="domain" description="Sigma-54 factor interaction" evidence="7">
    <location>
        <begin position="229"/>
        <end position="459"/>
    </location>
</feature>
<keyword evidence="9" id="KW-1185">Reference proteome</keyword>
<dbReference type="GO" id="GO:0006355">
    <property type="term" value="P:regulation of DNA-templated transcription"/>
    <property type="evidence" value="ECO:0007669"/>
    <property type="project" value="InterPro"/>
</dbReference>
<name>A0A410QHE5_9FIRM</name>
<dbReference type="PRINTS" id="PR01590">
    <property type="entry name" value="HTHFIS"/>
</dbReference>
<sequence length="541" mass="61639">MNSAVTKILEVEQSQISYEYYEKFVQSQIMSDSKGEERDKKEGQIKKGNKHIFVKDITYILDGKYCGNLIILRDITKIKDSEIQLKELKYSLDMIEDILDYAYEGIVLVDGNGKIVKMNYEKLLGIKEEDALGKKVQDVIENTRMHIVAKTGKKEIHYVQKIQGHDMITNRIPIIRDGKVIGAVGTVLFKDAAEVKDLAKDLAVLEKRINGYKGEIERLQETKYSFDSIITQNPKMEYLKKIGRKAAESNSTVLITGESGTGKEMFAHSIHKASYRKYESFLPINCAAIPRELLESELFGYEQGAFTGAKKGGKPGKFELANGGTIFLDEIGSMPLEMQAKLLRVLEDKEVERVGGTDKISLDIRIIAATNENLDEEIKNGRFREDLFYRLNVISIDIPPLRYRREDIPLLAESIFKKLLKELRLRDIILSKEVVEILSKYNWPGNVRELRNVLERALNLCSEGVIYPKHISEHIIEKTKYCIIKKEPLTLKDRIQETEIKAIRAAIVASGGNKTLAAKKLGIHRTALYKKIEKYKLMDSI</sequence>
<evidence type="ECO:0000256" key="6">
    <source>
        <dbReference type="SAM" id="Coils"/>
    </source>
</evidence>
<dbReference type="Gene3D" id="3.40.50.300">
    <property type="entry name" value="P-loop containing nucleotide triphosphate hydrolases"/>
    <property type="match status" value="1"/>
</dbReference>
<evidence type="ECO:0000256" key="1">
    <source>
        <dbReference type="ARBA" id="ARBA00022741"/>
    </source>
</evidence>
<dbReference type="PANTHER" id="PTHR32071:SF57">
    <property type="entry name" value="C4-DICARBOXYLATE TRANSPORT TRANSCRIPTIONAL REGULATORY PROTEIN DCTD"/>
    <property type="match status" value="1"/>
</dbReference>
<evidence type="ECO:0000313" key="8">
    <source>
        <dbReference type="EMBL" id="QAT63369.1"/>
    </source>
</evidence>
<dbReference type="InterPro" id="IPR025943">
    <property type="entry name" value="Sigma_54_int_dom_ATP-bd_2"/>
</dbReference>
<accession>A0A410QHE5</accession>
<evidence type="ECO:0000256" key="3">
    <source>
        <dbReference type="ARBA" id="ARBA00023015"/>
    </source>
</evidence>
<dbReference type="Pfam" id="PF25601">
    <property type="entry name" value="AAA_lid_14"/>
    <property type="match status" value="1"/>
</dbReference>
<dbReference type="CDD" id="cd00130">
    <property type="entry name" value="PAS"/>
    <property type="match status" value="1"/>
</dbReference>